<accession>A0ACC2D1R2</accession>
<keyword evidence="2" id="KW-1185">Reference proteome</keyword>
<reference evidence="2" key="1">
    <citation type="journal article" date="2024" name="Proc. Natl. Acad. Sci. U.S.A.">
        <title>Extraordinary preservation of gene collinearity over three hundred million years revealed in homosporous lycophytes.</title>
        <authorList>
            <person name="Li C."/>
            <person name="Wickell D."/>
            <person name="Kuo L.Y."/>
            <person name="Chen X."/>
            <person name="Nie B."/>
            <person name="Liao X."/>
            <person name="Peng D."/>
            <person name="Ji J."/>
            <person name="Jenkins J."/>
            <person name="Williams M."/>
            <person name="Shu S."/>
            <person name="Plott C."/>
            <person name="Barry K."/>
            <person name="Rajasekar S."/>
            <person name="Grimwood J."/>
            <person name="Han X."/>
            <person name="Sun S."/>
            <person name="Hou Z."/>
            <person name="He W."/>
            <person name="Dai G."/>
            <person name="Sun C."/>
            <person name="Schmutz J."/>
            <person name="Leebens-Mack J.H."/>
            <person name="Li F.W."/>
            <person name="Wang L."/>
        </authorList>
    </citation>
    <scope>NUCLEOTIDE SEQUENCE [LARGE SCALE GENOMIC DNA]</scope>
    <source>
        <strain evidence="2">cv. PW_Plant_1</strain>
    </source>
</reference>
<proteinExistence type="predicted"/>
<comment type="caution">
    <text evidence="1">The sequence shown here is derived from an EMBL/GenBank/DDBJ whole genome shotgun (WGS) entry which is preliminary data.</text>
</comment>
<gene>
    <name evidence="1" type="ORF">O6H91_07G000300</name>
</gene>
<name>A0ACC2D1R2_DIPCM</name>
<protein>
    <submittedName>
        <fullName evidence="1">Uncharacterized protein</fullName>
    </submittedName>
</protein>
<dbReference type="Proteomes" id="UP001162992">
    <property type="component" value="Chromosome 7"/>
</dbReference>
<evidence type="ECO:0000313" key="2">
    <source>
        <dbReference type="Proteomes" id="UP001162992"/>
    </source>
</evidence>
<sequence>MMRTVPIKVVLLGDGRVGKTSLVLRYVNATFSEQQTPTIQASYLTKRLNFNGAMVTLAIWDTAGQERFHALGPIYYRDADAALLVYDITDKDSFDRVKSWVKELRKMAPKDIILAIAGNKCDMNSQVDLKDSERYAASIGSSHFNTSAKSNIGIEETFLDIARRVLEQKKALAENVPASTQRKTMVIIDEPPPPPPPSKCCS</sequence>
<organism evidence="1 2">
    <name type="scientific">Diphasiastrum complanatum</name>
    <name type="common">Issler's clubmoss</name>
    <name type="synonym">Lycopodium complanatum</name>
    <dbReference type="NCBI Taxonomy" id="34168"/>
    <lineage>
        <taxon>Eukaryota</taxon>
        <taxon>Viridiplantae</taxon>
        <taxon>Streptophyta</taxon>
        <taxon>Embryophyta</taxon>
        <taxon>Tracheophyta</taxon>
        <taxon>Lycopodiopsida</taxon>
        <taxon>Lycopodiales</taxon>
        <taxon>Lycopodiaceae</taxon>
        <taxon>Lycopodioideae</taxon>
        <taxon>Diphasiastrum</taxon>
    </lineage>
</organism>
<evidence type="ECO:0000313" key="1">
    <source>
        <dbReference type="EMBL" id="KAJ7548155.1"/>
    </source>
</evidence>
<dbReference type="EMBL" id="CM055098">
    <property type="protein sequence ID" value="KAJ7548155.1"/>
    <property type="molecule type" value="Genomic_DNA"/>
</dbReference>